<organism evidence="1 2">
    <name type="scientific">Alcanivorax nanhaiticus</name>
    <dbReference type="NCBI Taxonomy" id="1177154"/>
    <lineage>
        <taxon>Bacteria</taxon>
        <taxon>Pseudomonadati</taxon>
        <taxon>Pseudomonadota</taxon>
        <taxon>Gammaproteobacteria</taxon>
        <taxon>Oceanospirillales</taxon>
        <taxon>Alcanivoracaceae</taxon>
        <taxon>Alcanivorax</taxon>
    </lineage>
</organism>
<proteinExistence type="predicted"/>
<dbReference type="PATRIC" id="fig|1177154.3.peg.1265"/>
<keyword evidence="2" id="KW-1185">Reference proteome</keyword>
<evidence type="ECO:0000313" key="2">
    <source>
        <dbReference type="Proteomes" id="UP000029444"/>
    </source>
</evidence>
<dbReference type="Proteomes" id="UP000029444">
    <property type="component" value="Unassembled WGS sequence"/>
</dbReference>
<reference evidence="1 2" key="1">
    <citation type="submission" date="2012-09" db="EMBL/GenBank/DDBJ databases">
        <title>Genome Sequence of alkane-degrading Bacterium Alcanivorax sp. 19-m-6.</title>
        <authorList>
            <person name="Lai Q."/>
            <person name="Shao Z."/>
        </authorList>
    </citation>
    <scope>NUCLEOTIDE SEQUENCE [LARGE SCALE GENOMIC DNA]</scope>
    <source>
        <strain evidence="1 2">19-m-6</strain>
    </source>
</reference>
<gene>
    <name evidence="1" type="ORF">Y5S_01242</name>
</gene>
<name>A0A095SLW7_9GAMM</name>
<dbReference type="EMBL" id="ARXV01000004">
    <property type="protein sequence ID" value="KGD65349.1"/>
    <property type="molecule type" value="Genomic_DNA"/>
</dbReference>
<dbReference type="AlphaFoldDB" id="A0A095SLW7"/>
<sequence>MMKKIIYQWIAALIFILPLQVLADVVVVVAKGSPITSLSENQLRQLYLQGSGRIAGNSVKALDLPEDSSTRKEFYLAAVGKTPAQMKSYWARMIFTGRGAPPRMVSGDRAMQVMLENNPELVGYLPGNQVSSGLKVLYRLP</sequence>
<comment type="caution">
    <text evidence="1">The sequence shown here is derived from an EMBL/GenBank/DDBJ whole genome shotgun (WGS) entry which is preliminary data.</text>
</comment>
<dbReference type="eggNOG" id="COG0226">
    <property type="taxonomic scope" value="Bacteria"/>
</dbReference>
<evidence type="ECO:0000313" key="1">
    <source>
        <dbReference type="EMBL" id="KGD65349.1"/>
    </source>
</evidence>
<dbReference type="SUPFAM" id="SSF53850">
    <property type="entry name" value="Periplasmic binding protein-like II"/>
    <property type="match status" value="1"/>
</dbReference>
<accession>A0A095SLW7</accession>
<protein>
    <submittedName>
        <fullName evidence="1">Phosphate ABC transporter periplasmic protein</fullName>
    </submittedName>
</protein>
<dbReference type="STRING" id="1177154.Y5S_01242"/>
<dbReference type="Gene3D" id="3.40.190.10">
    <property type="entry name" value="Periplasmic binding protein-like II"/>
    <property type="match status" value="1"/>
</dbReference>